<feature type="domain" description="Protein kinase" evidence="4">
    <location>
        <begin position="165"/>
        <end position="460"/>
    </location>
</feature>
<organism evidence="5 6">
    <name type="scientific">Pluvianellus socialis</name>
    <name type="common">Magellanic plover</name>
    <dbReference type="NCBI Taxonomy" id="227228"/>
    <lineage>
        <taxon>Eukaryota</taxon>
        <taxon>Metazoa</taxon>
        <taxon>Chordata</taxon>
        <taxon>Craniata</taxon>
        <taxon>Vertebrata</taxon>
        <taxon>Euteleostomi</taxon>
        <taxon>Archelosauria</taxon>
        <taxon>Archosauria</taxon>
        <taxon>Dinosauria</taxon>
        <taxon>Saurischia</taxon>
        <taxon>Theropoda</taxon>
        <taxon>Coelurosauria</taxon>
        <taxon>Aves</taxon>
        <taxon>Neognathae</taxon>
        <taxon>Neoaves</taxon>
        <taxon>Charadriiformes</taxon>
        <taxon>Charadriidae</taxon>
        <taxon>Pluvianellus</taxon>
    </lineage>
</organism>
<dbReference type="AlphaFoldDB" id="A0A7L3D1W2"/>
<evidence type="ECO:0000256" key="2">
    <source>
        <dbReference type="SAM" id="Coils"/>
    </source>
</evidence>
<dbReference type="Pfam" id="PF12796">
    <property type="entry name" value="Ank_2"/>
    <property type="match status" value="1"/>
</dbReference>
<keyword evidence="2" id="KW-0175">Coiled coil</keyword>
<dbReference type="PROSITE" id="PS50088">
    <property type="entry name" value="ANK_REPEAT"/>
    <property type="match status" value="2"/>
</dbReference>
<dbReference type="Proteomes" id="UP000519225">
    <property type="component" value="Unassembled WGS sequence"/>
</dbReference>
<dbReference type="InterPro" id="IPR001245">
    <property type="entry name" value="Ser-Thr/Tyr_kinase_cat_dom"/>
</dbReference>
<dbReference type="InterPro" id="IPR036770">
    <property type="entry name" value="Ankyrin_rpt-contain_sf"/>
</dbReference>
<feature type="region of interest" description="Disordered" evidence="3">
    <location>
        <begin position="1212"/>
        <end position="1233"/>
    </location>
</feature>
<dbReference type="Gene3D" id="1.25.40.20">
    <property type="entry name" value="Ankyrin repeat-containing domain"/>
    <property type="match status" value="1"/>
</dbReference>
<keyword evidence="1" id="KW-0040">ANK repeat</keyword>
<evidence type="ECO:0000259" key="4">
    <source>
        <dbReference type="PROSITE" id="PS50011"/>
    </source>
</evidence>
<sequence length="1233" mass="136424">GVFVDAVNSMGQTSLFTAALLGLRKIVDVLLDYGSDANHRCYDGSTPVHAAAFSGNQWILSKLLDEGGDLRVHDKSGKNPQCWAMSAGKESSAQMLEFIQRCTFHMQAVIQNFPSDLLRKVDSPKGLVCSPSRFGGLVQGNADSPLGRLLKGGANATKNIYSFGFGKFYLAGSGHLGYLASLPVIGEKDMVQADDEPTFSYHVGPYMVMTNLMWEGSRVTVKELSFEPHQNCSKLRLADLLVAEQERSSQLHHPHLLQLMSVCLSSDLEKTRLVYERVNFGSLYSILHERRTEFPVLHMETILHVLLQINDALHFLHSRGFIHRSVTSYAIQIVSPGEAKLCNLEYMIESKDGGEHSDLTRIPVPVQLYKWCSPEVILEEVITVKSDIYSFCTVLQEALTETPPWKGFEDSDIKQLIISGQQLEADVRLPMLYYGIVKSGLEPKQKNRSMKLQDIQYTLKNDLKDLTKSHTGHADEMSKARRPAVFADVNICLASAFSYQKRSQELRGEEITTADSSTAPRYSLFPEENGALVDQEALTSLQPVAEDKNGDAASELQTTFSVSDVDDSLRSFENNEIFASFSECHEDFLEEEARLGQTVEDEKRQQKEEDKATLGDLCVCSGVHCEEKLVYEEGGFPESGTEYTVEEEEGISEASDLCMLAPVRDAGRRAGSLSQEEQCIGKCVLDLKILQSMLHEAEDSLRRTEEKLDKIDTIEKQMLLLQEIGMNLLSKQACQEGHWNTSDDTSQNTGNLCSGVNIFSWKAIGPPSSVYVPPLIPCQAQGALGGDSFQTISKTAKGMDAIQNEKSKCFHEMSKGKKENNHRDLSFSAVKSLDGQMSLDHEVKCWAGCKKKFNLQCQRGGESHSAASGSEEERWCYPKSRSEVYSAKLSDGRRLMQSEWRTEVKRMARRVASGQLGLDSACRASECTSESEAESVKEAFQHVMARVQKSQDQQRYGWQSDDNLESWDLGSEDRSESEESDLESAFRSSGGRSCQSPSQDEQAESGIAIHRNSVLPQQVENLSRVLGIQANYIVNSFLDVSEEFLTPNPGYFLPPTTQGSSEQEVKITEKTGTKSASRALDSCLSVVSSLPSTAGTELPVSEVGSNVEAAQEVILWEPQEESKEKDVSVMDIQDLSSIPYEEENCCGDIDCKMPRVSHAPTVSTPLRSEEKIPIAFEKSRDCHEVPSDCSFCGAQEISSAVSGTFTTAYEEGRSSEFPSLSSGVCSSELNEPV</sequence>
<evidence type="ECO:0000313" key="5">
    <source>
        <dbReference type="EMBL" id="NXT49933.1"/>
    </source>
</evidence>
<keyword evidence="6" id="KW-1185">Reference proteome</keyword>
<dbReference type="Gene3D" id="1.10.510.10">
    <property type="entry name" value="Transferase(Phosphotransferase) domain 1"/>
    <property type="match status" value="1"/>
</dbReference>
<feature type="compositionally biased region" description="Polar residues" evidence="3">
    <location>
        <begin position="951"/>
        <end position="961"/>
    </location>
</feature>
<dbReference type="GO" id="GO:0007140">
    <property type="term" value="P:male meiotic nuclear division"/>
    <property type="evidence" value="ECO:0007669"/>
    <property type="project" value="InterPro"/>
</dbReference>
<feature type="region of interest" description="Disordered" evidence="3">
    <location>
        <begin position="951"/>
        <end position="1004"/>
    </location>
</feature>
<dbReference type="SUPFAM" id="SSF56112">
    <property type="entry name" value="Protein kinase-like (PK-like)"/>
    <property type="match status" value="1"/>
</dbReference>
<dbReference type="GO" id="GO:0004672">
    <property type="term" value="F:protein kinase activity"/>
    <property type="evidence" value="ECO:0007669"/>
    <property type="project" value="InterPro"/>
</dbReference>
<feature type="repeat" description="ANK" evidence="1">
    <location>
        <begin position="10"/>
        <end position="42"/>
    </location>
</feature>
<feature type="repeat" description="ANK" evidence="1">
    <location>
        <begin position="43"/>
        <end position="75"/>
    </location>
</feature>
<dbReference type="GO" id="GO:0030496">
    <property type="term" value="C:midbody"/>
    <property type="evidence" value="ECO:0007669"/>
    <property type="project" value="TreeGrafter"/>
</dbReference>
<feature type="compositionally biased region" description="Polar residues" evidence="3">
    <location>
        <begin position="1216"/>
        <end position="1233"/>
    </location>
</feature>
<dbReference type="PROSITE" id="PS50297">
    <property type="entry name" value="ANK_REP_REGION"/>
    <property type="match status" value="2"/>
</dbReference>
<dbReference type="Pfam" id="PF07714">
    <property type="entry name" value="PK_Tyr_Ser-Thr"/>
    <property type="match status" value="1"/>
</dbReference>
<evidence type="ECO:0000256" key="3">
    <source>
        <dbReference type="SAM" id="MobiDB-lite"/>
    </source>
</evidence>
<feature type="compositionally biased region" description="Polar residues" evidence="3">
    <location>
        <begin position="986"/>
        <end position="1000"/>
    </location>
</feature>
<reference evidence="5 6" key="1">
    <citation type="submission" date="2019-09" db="EMBL/GenBank/DDBJ databases">
        <title>Bird 10,000 Genomes (B10K) Project - Family phase.</title>
        <authorList>
            <person name="Zhang G."/>
        </authorList>
    </citation>
    <scope>NUCLEOTIDE SEQUENCE [LARGE SCALE GENOMIC DNA]</scope>
    <source>
        <strain evidence="5">B10K-DU-012-14</strain>
        <tissue evidence="5">Blood</tissue>
    </source>
</reference>
<dbReference type="GO" id="GO:0005524">
    <property type="term" value="F:ATP binding"/>
    <property type="evidence" value="ECO:0007669"/>
    <property type="project" value="InterPro"/>
</dbReference>
<dbReference type="GO" id="GO:0000776">
    <property type="term" value="C:kinetochore"/>
    <property type="evidence" value="ECO:0007669"/>
    <property type="project" value="TreeGrafter"/>
</dbReference>
<dbReference type="SUPFAM" id="SSF48403">
    <property type="entry name" value="Ankyrin repeat"/>
    <property type="match status" value="1"/>
</dbReference>
<protein>
    <submittedName>
        <fullName evidence="5">TEX14 kinase</fullName>
    </submittedName>
</protein>
<dbReference type="GO" id="GO:0008608">
    <property type="term" value="P:attachment of spindle microtubules to kinetochore"/>
    <property type="evidence" value="ECO:0007669"/>
    <property type="project" value="InterPro"/>
</dbReference>
<comment type="caution">
    <text evidence="5">The sequence shown here is derived from an EMBL/GenBank/DDBJ whole genome shotgun (WGS) entry which is preliminary data.</text>
</comment>
<dbReference type="GO" id="GO:0045171">
    <property type="term" value="C:intercellular bridge"/>
    <property type="evidence" value="ECO:0007669"/>
    <property type="project" value="TreeGrafter"/>
</dbReference>
<evidence type="ECO:0000313" key="6">
    <source>
        <dbReference type="Proteomes" id="UP000519225"/>
    </source>
</evidence>
<dbReference type="SMART" id="SM00248">
    <property type="entry name" value="ANK"/>
    <property type="match status" value="2"/>
</dbReference>
<keyword evidence="5" id="KW-0808">Transferase</keyword>
<accession>A0A7L3D1W2</accession>
<feature type="non-terminal residue" evidence="5">
    <location>
        <position position="1233"/>
    </location>
</feature>
<keyword evidence="5" id="KW-0418">Kinase</keyword>
<name>A0A7L3D1W2_PLUSO</name>
<dbReference type="PANTHER" id="PTHR23060">
    <property type="entry name" value="TESTIS EXPRESSED GENE 14"/>
    <property type="match status" value="1"/>
</dbReference>
<dbReference type="EMBL" id="VZTS01010031">
    <property type="protein sequence ID" value="NXT49933.1"/>
    <property type="molecule type" value="Genomic_DNA"/>
</dbReference>
<dbReference type="GO" id="GO:0007094">
    <property type="term" value="P:mitotic spindle assembly checkpoint signaling"/>
    <property type="evidence" value="ECO:0007669"/>
    <property type="project" value="InterPro"/>
</dbReference>
<dbReference type="InterPro" id="IPR011009">
    <property type="entry name" value="Kinase-like_dom_sf"/>
</dbReference>
<feature type="coiled-coil region" evidence="2">
    <location>
        <begin position="687"/>
        <end position="714"/>
    </location>
</feature>
<gene>
    <name evidence="5" type="primary">Tex14</name>
    <name evidence="5" type="ORF">PLUSOC_R08599</name>
</gene>
<dbReference type="FunFam" id="1.10.510.10:FF:000428">
    <property type="entry name" value="inactive serine/threonine-protein kinase TEX14 isoform X1"/>
    <property type="match status" value="1"/>
</dbReference>
<dbReference type="InterPro" id="IPR039339">
    <property type="entry name" value="Tex14"/>
</dbReference>
<feature type="non-terminal residue" evidence="5">
    <location>
        <position position="1"/>
    </location>
</feature>
<dbReference type="GO" id="GO:0051306">
    <property type="term" value="P:mitotic sister chromatid separation"/>
    <property type="evidence" value="ECO:0007669"/>
    <property type="project" value="InterPro"/>
</dbReference>
<dbReference type="PROSITE" id="PS50011">
    <property type="entry name" value="PROTEIN_KINASE_DOM"/>
    <property type="match status" value="1"/>
</dbReference>
<proteinExistence type="predicted"/>
<evidence type="ECO:0000256" key="1">
    <source>
        <dbReference type="PROSITE-ProRule" id="PRU00023"/>
    </source>
</evidence>
<dbReference type="InterPro" id="IPR000719">
    <property type="entry name" value="Prot_kinase_dom"/>
</dbReference>
<dbReference type="GO" id="GO:0043063">
    <property type="term" value="P:intercellular bridge organization"/>
    <property type="evidence" value="ECO:0007669"/>
    <property type="project" value="InterPro"/>
</dbReference>
<dbReference type="InterPro" id="IPR002110">
    <property type="entry name" value="Ankyrin_rpt"/>
</dbReference>
<dbReference type="PANTHER" id="PTHR23060:SF3">
    <property type="entry name" value="TESTIS EXPRESSED 14, INTERCELLULAR BRIDGE FORMING FACTOR"/>
    <property type="match status" value="1"/>
</dbReference>